<proteinExistence type="predicted"/>
<feature type="region of interest" description="Disordered" evidence="1">
    <location>
        <begin position="1"/>
        <end position="27"/>
    </location>
</feature>
<evidence type="ECO:0000259" key="2">
    <source>
        <dbReference type="Pfam" id="PF07883"/>
    </source>
</evidence>
<feature type="domain" description="Cupin type-2" evidence="2">
    <location>
        <begin position="57"/>
        <end position="111"/>
    </location>
</feature>
<dbReference type="RefSeq" id="WP_188902868.1">
    <property type="nucleotide sequence ID" value="NZ_BMKS01000014.1"/>
</dbReference>
<dbReference type="InterPro" id="IPR011051">
    <property type="entry name" value="RmlC_Cupin_sf"/>
</dbReference>
<evidence type="ECO:0000313" key="3">
    <source>
        <dbReference type="EMBL" id="GGG45804.1"/>
    </source>
</evidence>
<dbReference type="Proteomes" id="UP000597507">
    <property type="component" value="Unassembled WGS sequence"/>
</dbReference>
<dbReference type="Gene3D" id="2.60.120.10">
    <property type="entry name" value="Jelly Rolls"/>
    <property type="match status" value="1"/>
</dbReference>
<comment type="caution">
    <text evidence="3">The sequence shown here is derived from an EMBL/GenBank/DDBJ whole genome shotgun (WGS) entry which is preliminary data.</text>
</comment>
<dbReference type="InterPro" id="IPR013096">
    <property type="entry name" value="Cupin_2"/>
</dbReference>
<dbReference type="Pfam" id="PF07883">
    <property type="entry name" value="Cupin_2"/>
    <property type="match status" value="1"/>
</dbReference>
<reference evidence="3 4" key="1">
    <citation type="journal article" date="2014" name="Int. J. Syst. Evol. Microbiol.">
        <title>Complete genome sequence of Corynebacterium casei LMG S-19264T (=DSM 44701T), isolated from a smear-ripened cheese.</title>
        <authorList>
            <consortium name="US DOE Joint Genome Institute (JGI-PGF)"/>
            <person name="Walter F."/>
            <person name="Albersmeier A."/>
            <person name="Kalinowski J."/>
            <person name="Ruckert C."/>
        </authorList>
    </citation>
    <scope>NUCLEOTIDE SEQUENCE [LARGE SCALE GENOMIC DNA]</scope>
    <source>
        <strain evidence="3 4">CGMCC 1.16330</strain>
    </source>
</reference>
<accession>A0A8J2ZES9</accession>
<evidence type="ECO:0000256" key="1">
    <source>
        <dbReference type="SAM" id="MobiDB-lite"/>
    </source>
</evidence>
<organism evidence="3 4">
    <name type="scientific">Caldovatus sediminis</name>
    <dbReference type="NCBI Taxonomy" id="2041189"/>
    <lineage>
        <taxon>Bacteria</taxon>
        <taxon>Pseudomonadati</taxon>
        <taxon>Pseudomonadota</taxon>
        <taxon>Alphaproteobacteria</taxon>
        <taxon>Acetobacterales</taxon>
        <taxon>Roseomonadaceae</taxon>
        <taxon>Caldovatus</taxon>
    </lineage>
</organism>
<dbReference type="InterPro" id="IPR014710">
    <property type="entry name" value="RmlC-like_jellyroll"/>
</dbReference>
<gene>
    <name evidence="3" type="ORF">GCM10010964_36480</name>
</gene>
<dbReference type="CDD" id="cd06981">
    <property type="entry name" value="cupin_reut_a1446"/>
    <property type="match status" value="1"/>
</dbReference>
<keyword evidence="4" id="KW-1185">Reference proteome</keyword>
<dbReference type="SUPFAM" id="SSF51182">
    <property type="entry name" value="RmlC-like cupins"/>
    <property type="match status" value="1"/>
</dbReference>
<dbReference type="EMBL" id="BMKS01000014">
    <property type="protein sequence ID" value="GGG45804.1"/>
    <property type="molecule type" value="Genomic_DNA"/>
</dbReference>
<evidence type="ECO:0000313" key="4">
    <source>
        <dbReference type="Proteomes" id="UP000597507"/>
    </source>
</evidence>
<sequence>MSGGPAAPPPRFGRLGDGPRPPPGAEVFTDLLAEAGARVERIVSRGAASPPGFWYEQDRTEFVLLLEGAAALGFADGTERRLGPGDWAVLPAGCRHRVAWTDPARDTVWLALHLPRRAGAGGSA</sequence>
<name>A0A8J2ZES9_9PROT</name>
<protein>
    <recommendedName>
        <fullName evidence="2">Cupin type-2 domain-containing protein</fullName>
    </recommendedName>
</protein>
<feature type="compositionally biased region" description="Pro residues" evidence="1">
    <location>
        <begin position="1"/>
        <end position="11"/>
    </location>
</feature>
<dbReference type="AlphaFoldDB" id="A0A8J2ZES9"/>